<feature type="signal peptide" evidence="3">
    <location>
        <begin position="1"/>
        <end position="20"/>
    </location>
</feature>
<protein>
    <submittedName>
        <fullName evidence="4">Outer membrane efflux protein</fullName>
    </submittedName>
</protein>
<sequence length="473" mass="48891">MRRLRPAAILLLAAAAPALAAAEARVPLADDPALARLVSETLEARPELRSAHAMVRAEHERVPQAGALPDPVLSLGLQNDGFGAIQVGKMETSYYSIGLSQTFPFPGKRALRAEAASAGANAAMASLDRARLGAEADMRRAYVDLVLVRDRMALLRRLEALWVRSEGTARARYESGGGAQTDLLRAQLERTRLRQRRVALEAEERARVAVVNRLRGRPAAEPVETIAGLEALADPALPERDAALADAEARSPELASARAAARQADREATLARRERFPDLTVSAGVMPRGALEPMWQVGVSVPLPVFSGRKQSRAAAMSAARAENGAAAADAFAQVVRLRALEREEALAAAIDTLALYRGGLLVQSRATAESALAQYVTGQVPFASVLDALAGTVADEEGFLGTAAEAQRLWIAAREVSLDEALPGGAAGGGGAMPGAGGAVSAAGPARPAGGGAQAAASGGSSSSSSSMGGGM</sequence>
<evidence type="ECO:0000256" key="1">
    <source>
        <dbReference type="ARBA" id="ARBA00007613"/>
    </source>
</evidence>
<evidence type="ECO:0000256" key="2">
    <source>
        <dbReference type="SAM" id="MobiDB-lite"/>
    </source>
</evidence>
<dbReference type="EMBL" id="CP000251">
    <property type="protein sequence ID" value="ABC83870.1"/>
    <property type="molecule type" value="Genomic_DNA"/>
</dbReference>
<dbReference type="GO" id="GO:0015562">
    <property type="term" value="F:efflux transmembrane transporter activity"/>
    <property type="evidence" value="ECO:0007669"/>
    <property type="project" value="InterPro"/>
</dbReference>
<gene>
    <name evidence="4" type="ordered locus">Adeh_4106</name>
</gene>
<accession>Q2IH13</accession>
<feature type="compositionally biased region" description="Low complexity" evidence="2">
    <location>
        <begin position="440"/>
        <end position="473"/>
    </location>
</feature>
<proteinExistence type="inferred from homology"/>
<organism evidence="4 5">
    <name type="scientific">Anaeromyxobacter dehalogenans (strain 2CP-C)</name>
    <dbReference type="NCBI Taxonomy" id="290397"/>
    <lineage>
        <taxon>Bacteria</taxon>
        <taxon>Pseudomonadati</taxon>
        <taxon>Myxococcota</taxon>
        <taxon>Myxococcia</taxon>
        <taxon>Myxococcales</taxon>
        <taxon>Cystobacterineae</taxon>
        <taxon>Anaeromyxobacteraceae</taxon>
        <taxon>Anaeromyxobacter</taxon>
    </lineage>
</organism>
<comment type="similarity">
    <text evidence="1">Belongs to the outer membrane factor (OMF) (TC 1.B.17) family.</text>
</comment>
<keyword evidence="3" id="KW-0732">Signal</keyword>
<evidence type="ECO:0000313" key="5">
    <source>
        <dbReference type="Proteomes" id="UP000001935"/>
    </source>
</evidence>
<dbReference type="OrthoDB" id="9769048at2"/>
<dbReference type="InterPro" id="IPR003423">
    <property type="entry name" value="OMP_efflux"/>
</dbReference>
<dbReference type="HOGENOM" id="CLU_012817_15_0_7"/>
<feature type="chain" id="PRO_5004209683" evidence="3">
    <location>
        <begin position="21"/>
        <end position="473"/>
    </location>
</feature>
<dbReference type="STRING" id="290397.Adeh_4106"/>
<evidence type="ECO:0000313" key="4">
    <source>
        <dbReference type="EMBL" id="ABC83870.1"/>
    </source>
</evidence>
<reference evidence="4" key="1">
    <citation type="submission" date="2006-01" db="EMBL/GenBank/DDBJ databases">
        <title>Complete sequence of Anaeromyxobacter dehalogenans 2CP-C.</title>
        <authorList>
            <consortium name="US DOE Joint Genome Institute"/>
            <person name="Copeland A."/>
            <person name="Lucas S."/>
            <person name="Lapidus A."/>
            <person name="Barry K."/>
            <person name="Detter J.C."/>
            <person name="Glavina T."/>
            <person name="Hammon N."/>
            <person name="Israni S."/>
            <person name="Pitluck S."/>
            <person name="Brettin T."/>
            <person name="Bruce D."/>
            <person name="Han C."/>
            <person name="Tapia R."/>
            <person name="Gilna P."/>
            <person name="Kiss H."/>
            <person name="Schmutz J."/>
            <person name="Larimer F."/>
            <person name="Land M."/>
            <person name="Kyrpides N."/>
            <person name="Anderson I."/>
            <person name="Sanford R.A."/>
            <person name="Ritalahti K.M."/>
            <person name="Thomas H.S."/>
            <person name="Kirby J.R."/>
            <person name="Zhulin I.B."/>
            <person name="Loeffler F.E."/>
            <person name="Richardson P."/>
        </authorList>
    </citation>
    <scope>NUCLEOTIDE SEQUENCE</scope>
    <source>
        <strain evidence="4">2CP-C</strain>
    </source>
</reference>
<evidence type="ECO:0000256" key="3">
    <source>
        <dbReference type="SAM" id="SignalP"/>
    </source>
</evidence>
<dbReference type="PANTHER" id="PTHR30203:SF24">
    <property type="entry name" value="BLR4935 PROTEIN"/>
    <property type="match status" value="1"/>
</dbReference>
<dbReference type="eggNOG" id="COG1538">
    <property type="taxonomic scope" value="Bacteria"/>
</dbReference>
<dbReference type="AlphaFoldDB" id="Q2IH13"/>
<dbReference type="InterPro" id="IPR010131">
    <property type="entry name" value="MdtP/NodT-like"/>
</dbReference>
<dbReference type="Pfam" id="PF02321">
    <property type="entry name" value="OEP"/>
    <property type="match status" value="1"/>
</dbReference>
<dbReference type="Gene3D" id="1.20.1600.10">
    <property type="entry name" value="Outer membrane efflux proteins (OEP)"/>
    <property type="match status" value="1"/>
</dbReference>
<feature type="region of interest" description="Disordered" evidence="2">
    <location>
        <begin position="438"/>
        <end position="473"/>
    </location>
</feature>
<dbReference type="KEGG" id="ade:Adeh_4106"/>
<dbReference type="Proteomes" id="UP000001935">
    <property type="component" value="Chromosome"/>
</dbReference>
<dbReference type="RefSeq" id="WP_011423152.1">
    <property type="nucleotide sequence ID" value="NC_007760.1"/>
</dbReference>
<name>Q2IH13_ANADE</name>
<dbReference type="SUPFAM" id="SSF56954">
    <property type="entry name" value="Outer membrane efflux proteins (OEP)"/>
    <property type="match status" value="1"/>
</dbReference>
<dbReference type="PANTHER" id="PTHR30203">
    <property type="entry name" value="OUTER MEMBRANE CATION EFFLUX PROTEIN"/>
    <property type="match status" value="1"/>
</dbReference>